<accession>A0A8J3W533</accession>
<dbReference type="Proteomes" id="UP000616724">
    <property type="component" value="Unassembled WGS sequence"/>
</dbReference>
<dbReference type="GO" id="GO:0004314">
    <property type="term" value="F:[acyl-carrier-protein] S-malonyltransferase activity"/>
    <property type="evidence" value="ECO:0007669"/>
    <property type="project" value="UniProtKB-EC"/>
</dbReference>
<dbReference type="AlphaFoldDB" id="A0A8J3W533"/>
<dbReference type="InterPro" id="IPR014043">
    <property type="entry name" value="Acyl_transferase_dom"/>
</dbReference>
<dbReference type="SUPFAM" id="SSF52151">
    <property type="entry name" value="FabD/lysophospholipase-like"/>
    <property type="match status" value="1"/>
</dbReference>
<dbReference type="EC" id="2.3.1.39" evidence="1"/>
<dbReference type="PANTHER" id="PTHR42681">
    <property type="entry name" value="MALONYL-COA-ACYL CARRIER PROTEIN TRANSACYLASE, MITOCHONDRIAL"/>
    <property type="match status" value="1"/>
</dbReference>
<dbReference type="RefSeq" id="WP_203891017.1">
    <property type="nucleotide sequence ID" value="NZ_BOOH01000021.1"/>
</dbReference>
<evidence type="ECO:0000256" key="3">
    <source>
        <dbReference type="ARBA" id="ARBA00023315"/>
    </source>
</evidence>
<evidence type="ECO:0000256" key="1">
    <source>
        <dbReference type="ARBA" id="ARBA00013258"/>
    </source>
</evidence>
<dbReference type="EMBL" id="BOOH01000021">
    <property type="protein sequence ID" value="GIH76397.1"/>
    <property type="molecule type" value="Genomic_DNA"/>
</dbReference>
<evidence type="ECO:0000256" key="2">
    <source>
        <dbReference type="ARBA" id="ARBA00022679"/>
    </source>
</evidence>
<feature type="domain" description="Malonyl-CoA:ACP transacylase (MAT)" evidence="5">
    <location>
        <begin position="5"/>
        <end position="298"/>
    </location>
</feature>
<dbReference type="SUPFAM" id="SSF55048">
    <property type="entry name" value="Probable ACP-binding domain of malonyl-CoA ACP transacylase"/>
    <property type="match status" value="1"/>
</dbReference>
<dbReference type="Pfam" id="PF00698">
    <property type="entry name" value="Acyl_transf_1"/>
    <property type="match status" value="1"/>
</dbReference>
<name>A0A8J3W533_9ACTN</name>
<dbReference type="SMART" id="SM00827">
    <property type="entry name" value="PKS_AT"/>
    <property type="match status" value="1"/>
</dbReference>
<organism evidence="6 7">
    <name type="scientific">Planobispora longispora</name>
    <dbReference type="NCBI Taxonomy" id="28887"/>
    <lineage>
        <taxon>Bacteria</taxon>
        <taxon>Bacillati</taxon>
        <taxon>Actinomycetota</taxon>
        <taxon>Actinomycetes</taxon>
        <taxon>Streptosporangiales</taxon>
        <taxon>Streptosporangiaceae</taxon>
        <taxon>Planobispora</taxon>
    </lineage>
</organism>
<evidence type="ECO:0000259" key="5">
    <source>
        <dbReference type="SMART" id="SM00827"/>
    </source>
</evidence>
<keyword evidence="7" id="KW-1185">Reference proteome</keyword>
<dbReference type="InterPro" id="IPR050858">
    <property type="entry name" value="Mal-CoA-ACP_Trans/PKS_FabD"/>
</dbReference>
<dbReference type="Gene3D" id="3.30.70.250">
    <property type="entry name" value="Malonyl-CoA ACP transacylase, ACP-binding"/>
    <property type="match status" value="1"/>
</dbReference>
<sequence length="317" mass="31904">MLVIVAPGQGAQTPGFLTPWLEIPGIADRLSAWSEIVGLDLIAYGTTADADEIRDTAVAQPLLVAAGLAAAEVLGVVPASGAPGSGAPGMVAGHSVGELTAAVLAGVLTAEQALTLVRERGRAMAEAAAITETGMVAVLGGVEEDVLASIDKHGLTPANINGAGQVVAGGMLERLEAFKAEPPARARLIPLSVAGAFHTVHMAPAVDRMRETAASLPPRDPSVALLSNADGAVITSGAEFIGRLVDQVANPVRWDACMATMAERGATAMIELLPGGTLTGLAKRALRGVTAVALKTPDDLGPARELLASGSDTTGEG</sequence>
<dbReference type="InterPro" id="IPR016036">
    <property type="entry name" value="Malonyl_transacylase_ACP-bd"/>
</dbReference>
<reference evidence="6 7" key="1">
    <citation type="submission" date="2021-01" db="EMBL/GenBank/DDBJ databases">
        <title>Whole genome shotgun sequence of Planobispora longispora NBRC 13918.</title>
        <authorList>
            <person name="Komaki H."/>
            <person name="Tamura T."/>
        </authorList>
    </citation>
    <scope>NUCLEOTIDE SEQUENCE [LARGE SCALE GENOMIC DNA]</scope>
    <source>
        <strain evidence="6 7">NBRC 13918</strain>
    </source>
</reference>
<comment type="caution">
    <text evidence="6">The sequence shown here is derived from an EMBL/GenBank/DDBJ whole genome shotgun (WGS) entry which is preliminary data.</text>
</comment>
<keyword evidence="2" id="KW-0808">Transferase</keyword>
<dbReference type="InterPro" id="IPR016035">
    <property type="entry name" value="Acyl_Trfase/lysoPLipase"/>
</dbReference>
<dbReference type="GO" id="GO:0006633">
    <property type="term" value="P:fatty acid biosynthetic process"/>
    <property type="evidence" value="ECO:0007669"/>
    <property type="project" value="TreeGrafter"/>
</dbReference>
<dbReference type="InterPro" id="IPR001227">
    <property type="entry name" value="Ac_transferase_dom_sf"/>
</dbReference>
<dbReference type="PANTHER" id="PTHR42681:SF1">
    <property type="entry name" value="MALONYL-COA-ACYL CARRIER PROTEIN TRANSACYLASE, MITOCHONDRIAL"/>
    <property type="match status" value="1"/>
</dbReference>
<evidence type="ECO:0000313" key="6">
    <source>
        <dbReference type="EMBL" id="GIH76397.1"/>
    </source>
</evidence>
<dbReference type="GO" id="GO:0005829">
    <property type="term" value="C:cytosol"/>
    <property type="evidence" value="ECO:0007669"/>
    <property type="project" value="TreeGrafter"/>
</dbReference>
<dbReference type="Gene3D" id="3.40.366.10">
    <property type="entry name" value="Malonyl-Coenzyme A Acyl Carrier Protein, domain 2"/>
    <property type="match status" value="1"/>
</dbReference>
<gene>
    <name evidence="6" type="ORF">Plo01_28260</name>
</gene>
<proteinExistence type="predicted"/>
<evidence type="ECO:0000313" key="7">
    <source>
        <dbReference type="Proteomes" id="UP000616724"/>
    </source>
</evidence>
<evidence type="ECO:0000256" key="4">
    <source>
        <dbReference type="ARBA" id="ARBA00048462"/>
    </source>
</evidence>
<comment type="catalytic activity">
    <reaction evidence="4">
        <text>holo-[ACP] + malonyl-CoA = malonyl-[ACP] + CoA</text>
        <dbReference type="Rhea" id="RHEA:41792"/>
        <dbReference type="Rhea" id="RHEA-COMP:9623"/>
        <dbReference type="Rhea" id="RHEA-COMP:9685"/>
        <dbReference type="ChEBI" id="CHEBI:57287"/>
        <dbReference type="ChEBI" id="CHEBI:57384"/>
        <dbReference type="ChEBI" id="CHEBI:64479"/>
        <dbReference type="ChEBI" id="CHEBI:78449"/>
        <dbReference type="EC" id="2.3.1.39"/>
    </reaction>
</comment>
<keyword evidence="3" id="KW-0012">Acyltransferase</keyword>
<protein>
    <recommendedName>
        <fullName evidence="1">[acyl-carrier-protein] S-malonyltransferase</fullName>
        <ecNumber evidence="1">2.3.1.39</ecNumber>
    </recommendedName>
</protein>